<comment type="subcellular location">
    <subcellularLocation>
        <location evidence="1">Endomembrane system</location>
        <topology evidence="1">Multi-pass membrane protein</topology>
    </subcellularLocation>
</comment>
<dbReference type="InterPro" id="IPR045891">
    <property type="entry name" value="ZIP9"/>
</dbReference>
<protein>
    <recommendedName>
        <fullName evidence="5">Zinc transporter ZIP9</fullName>
    </recommendedName>
</protein>
<dbReference type="AlphaFoldDB" id="A0AA36D067"/>
<keyword evidence="2" id="KW-1133">Transmembrane helix</keyword>
<dbReference type="PANTHER" id="PTHR16133">
    <property type="entry name" value="SOLUTE CARRIER FAMILY 39 ZINC TRANSPORTER , MEMBER 9-RELATED"/>
    <property type="match status" value="1"/>
</dbReference>
<organism evidence="3 4">
    <name type="scientific">Mesorhabditis spiculigera</name>
    <dbReference type="NCBI Taxonomy" id="96644"/>
    <lineage>
        <taxon>Eukaryota</taxon>
        <taxon>Metazoa</taxon>
        <taxon>Ecdysozoa</taxon>
        <taxon>Nematoda</taxon>
        <taxon>Chromadorea</taxon>
        <taxon>Rhabditida</taxon>
        <taxon>Rhabditina</taxon>
        <taxon>Rhabditomorpha</taxon>
        <taxon>Rhabditoidea</taxon>
        <taxon>Rhabditidae</taxon>
        <taxon>Mesorhabditinae</taxon>
        <taxon>Mesorhabditis</taxon>
    </lineage>
</organism>
<evidence type="ECO:0008006" key="5">
    <source>
        <dbReference type="Google" id="ProtNLM"/>
    </source>
</evidence>
<dbReference type="GO" id="GO:0006829">
    <property type="term" value="P:zinc ion transport"/>
    <property type="evidence" value="ECO:0007669"/>
    <property type="project" value="InterPro"/>
</dbReference>
<keyword evidence="2" id="KW-0812">Transmembrane</keyword>
<dbReference type="PANTHER" id="PTHR16133:SF0">
    <property type="entry name" value="ZINC_IRON REGULATED TRANSPORTER-RELATED PROTEIN 102B, ISOFORM E"/>
    <property type="match status" value="1"/>
</dbReference>
<feature type="non-terminal residue" evidence="3">
    <location>
        <position position="1"/>
    </location>
</feature>
<gene>
    <name evidence="3" type="ORF">MSPICULIGERA_LOCUS15400</name>
</gene>
<accession>A0AA36D067</accession>
<evidence type="ECO:0000256" key="2">
    <source>
        <dbReference type="SAM" id="Phobius"/>
    </source>
</evidence>
<sequence length="71" mass="7479">MADPFTSLAALSLAMFLGSYLAGYVPLLFTMSESRMRILSIFGAGLLVGTALSVIIPEGVESLYAVRAAVH</sequence>
<feature type="transmembrane region" description="Helical" evidence="2">
    <location>
        <begin position="36"/>
        <end position="56"/>
    </location>
</feature>
<dbReference type="GO" id="GO:0046873">
    <property type="term" value="F:metal ion transmembrane transporter activity"/>
    <property type="evidence" value="ECO:0007669"/>
    <property type="project" value="InterPro"/>
</dbReference>
<name>A0AA36D067_9BILA</name>
<comment type="caution">
    <text evidence="3">The sequence shown here is derived from an EMBL/GenBank/DDBJ whole genome shotgun (WGS) entry which is preliminary data.</text>
</comment>
<dbReference type="GO" id="GO:0012505">
    <property type="term" value="C:endomembrane system"/>
    <property type="evidence" value="ECO:0007669"/>
    <property type="project" value="UniProtKB-SubCell"/>
</dbReference>
<reference evidence="3" key="1">
    <citation type="submission" date="2023-06" db="EMBL/GenBank/DDBJ databases">
        <authorList>
            <person name="Delattre M."/>
        </authorList>
    </citation>
    <scope>NUCLEOTIDE SEQUENCE</scope>
    <source>
        <strain evidence="3">AF72</strain>
    </source>
</reference>
<proteinExistence type="predicted"/>
<evidence type="ECO:0000313" key="3">
    <source>
        <dbReference type="EMBL" id="CAJ0577122.1"/>
    </source>
</evidence>
<evidence type="ECO:0000256" key="1">
    <source>
        <dbReference type="ARBA" id="ARBA00004127"/>
    </source>
</evidence>
<dbReference type="Proteomes" id="UP001177023">
    <property type="component" value="Unassembled WGS sequence"/>
</dbReference>
<dbReference type="EMBL" id="CATQJA010002648">
    <property type="protein sequence ID" value="CAJ0577122.1"/>
    <property type="molecule type" value="Genomic_DNA"/>
</dbReference>
<keyword evidence="2" id="KW-0472">Membrane</keyword>
<keyword evidence="4" id="KW-1185">Reference proteome</keyword>
<evidence type="ECO:0000313" key="4">
    <source>
        <dbReference type="Proteomes" id="UP001177023"/>
    </source>
</evidence>
<feature type="transmembrane region" description="Helical" evidence="2">
    <location>
        <begin position="6"/>
        <end position="29"/>
    </location>
</feature>